<evidence type="ECO:0008006" key="4">
    <source>
        <dbReference type="Google" id="ProtNLM"/>
    </source>
</evidence>
<dbReference type="EMBL" id="BMZB01000004">
    <property type="protein sequence ID" value="GGZ41187.1"/>
    <property type="molecule type" value="Genomic_DNA"/>
</dbReference>
<evidence type="ECO:0000256" key="1">
    <source>
        <dbReference type="SAM" id="Phobius"/>
    </source>
</evidence>
<dbReference type="Proteomes" id="UP000662572">
    <property type="component" value="Unassembled WGS sequence"/>
</dbReference>
<name>A0A918QEB7_9CAUL</name>
<accession>A0A918QEB7</accession>
<evidence type="ECO:0000313" key="3">
    <source>
        <dbReference type="Proteomes" id="UP000662572"/>
    </source>
</evidence>
<protein>
    <recommendedName>
        <fullName evidence="4">DUF1499 domain-containing protein</fullName>
    </recommendedName>
</protein>
<evidence type="ECO:0000313" key="2">
    <source>
        <dbReference type="EMBL" id="GGZ41187.1"/>
    </source>
</evidence>
<dbReference type="InterPro" id="IPR010865">
    <property type="entry name" value="DUF1499"/>
</dbReference>
<keyword evidence="1" id="KW-0472">Membrane</keyword>
<keyword evidence="1" id="KW-1133">Transmembrane helix</keyword>
<reference evidence="2" key="2">
    <citation type="submission" date="2020-09" db="EMBL/GenBank/DDBJ databases">
        <authorList>
            <person name="Sun Q."/>
            <person name="Kim S."/>
        </authorList>
    </citation>
    <scope>NUCLEOTIDE SEQUENCE</scope>
    <source>
        <strain evidence="2">KCTC 32296</strain>
    </source>
</reference>
<keyword evidence="3" id="KW-1185">Reference proteome</keyword>
<keyword evidence="1" id="KW-0812">Transmembrane</keyword>
<comment type="caution">
    <text evidence="2">The sequence shown here is derived from an EMBL/GenBank/DDBJ whole genome shotgun (WGS) entry which is preliminary data.</text>
</comment>
<dbReference type="RefSeq" id="WP_189487998.1">
    <property type="nucleotide sequence ID" value="NZ_BMZB01000004.1"/>
</dbReference>
<reference evidence="2" key="1">
    <citation type="journal article" date="2014" name="Int. J. Syst. Evol. Microbiol.">
        <title>Complete genome sequence of Corynebacterium casei LMG S-19264T (=DSM 44701T), isolated from a smear-ripened cheese.</title>
        <authorList>
            <consortium name="US DOE Joint Genome Institute (JGI-PGF)"/>
            <person name="Walter F."/>
            <person name="Albersmeier A."/>
            <person name="Kalinowski J."/>
            <person name="Ruckert C."/>
        </authorList>
    </citation>
    <scope>NUCLEOTIDE SEQUENCE</scope>
    <source>
        <strain evidence="2">KCTC 32296</strain>
    </source>
</reference>
<organism evidence="2 3">
    <name type="scientific">Asticcacaulis endophyticus</name>
    <dbReference type="NCBI Taxonomy" id="1395890"/>
    <lineage>
        <taxon>Bacteria</taxon>
        <taxon>Pseudomonadati</taxon>
        <taxon>Pseudomonadota</taxon>
        <taxon>Alphaproteobacteria</taxon>
        <taxon>Caulobacterales</taxon>
        <taxon>Caulobacteraceae</taxon>
        <taxon>Asticcacaulis</taxon>
    </lineage>
</organism>
<gene>
    <name evidence="2" type="ORF">GCM10011273_29950</name>
</gene>
<dbReference type="Pfam" id="PF07386">
    <property type="entry name" value="DUF1499"/>
    <property type="match status" value="1"/>
</dbReference>
<dbReference type="AlphaFoldDB" id="A0A918QEB7"/>
<feature type="transmembrane region" description="Helical" evidence="1">
    <location>
        <begin position="85"/>
        <end position="103"/>
    </location>
</feature>
<sequence length="257" mass="28249">MLETNSQKRKRGLSLAFVALLVSLSAPLVLGAAIFGSKVEYLDYDTSFTLLTLNWAPKLATISLVFALIALLVSLFMAPKRTGPFALAAVIISGSVLGGFYVYERKLKSAPPIYDVATDWQRPLTFSEKLIKDRGPDAHPIEDNPRVAKGSSFEWDLKPVADVNAATCSGAQPVRNANITADKVAASLMHEGYMIFGRSPWRIEAVYRDPIYGFKSDIVVRIDPDKTDVRSVSRHELSDLGGNCTRVMRVVEILKAM</sequence>
<proteinExistence type="predicted"/>
<feature type="transmembrane region" description="Helical" evidence="1">
    <location>
        <begin position="55"/>
        <end position="78"/>
    </location>
</feature>